<dbReference type="PRINTS" id="PR00080">
    <property type="entry name" value="SDRFAMILY"/>
</dbReference>
<protein>
    <submittedName>
        <fullName evidence="4">3-oxoacyl-[acyl-carrier protein] reductase</fullName>
    </submittedName>
</protein>
<dbReference type="NCBIfam" id="NF006114">
    <property type="entry name" value="PRK08263.1"/>
    <property type="match status" value="1"/>
</dbReference>
<proteinExistence type="inferred from homology"/>
<dbReference type="OrthoDB" id="9775296at2"/>
<dbReference type="InterPro" id="IPR002347">
    <property type="entry name" value="SDR_fam"/>
</dbReference>
<evidence type="ECO:0000256" key="3">
    <source>
        <dbReference type="RuleBase" id="RU000363"/>
    </source>
</evidence>
<dbReference type="KEGG" id="abas:ACPOL_4844"/>
<dbReference type="EMBL" id="CP030840">
    <property type="protein sequence ID" value="AXC14106.1"/>
    <property type="molecule type" value="Genomic_DNA"/>
</dbReference>
<sequence length="291" mass="31468">MQKTWLITGASRGFGRIWAEAALTRGDRVTATARQLADIADLAERFGDAVLPLALDVTDSAQVQQAVHQAYAHFGQLDVLVNNAGASLFAATEEASDEQIRGLFDANYFGMVRVLRAALPLLRKQGSGHILGVSSGLGITAMPLIGFYCATKWAVEALHESLTQEVKAFGLKVTLVEPGAYATDFGKSSQIADVLEPYAEFRKQFLSRLADVERGDPEATAEAILKLVDAENPPLRLGLGTSILPRARAAYAERLQTWEAWEDVSNAAMGEPKKSMAAWIEQLTHGAPDQD</sequence>
<gene>
    <name evidence="4" type="ORF">ACPOL_4844</name>
</gene>
<evidence type="ECO:0000313" key="5">
    <source>
        <dbReference type="Proteomes" id="UP000253606"/>
    </source>
</evidence>
<name>A0A2Z5G6C6_9BACT</name>
<reference evidence="4 5" key="1">
    <citation type="journal article" date="2018" name="Front. Microbiol.">
        <title>Hydrolytic Capabilities as a Key to Environmental Success: Chitinolytic and Cellulolytic Acidobacteria From Acidic Sub-arctic Soils and Boreal Peatlands.</title>
        <authorList>
            <person name="Belova S.E."/>
            <person name="Ravin N.V."/>
            <person name="Pankratov T.A."/>
            <person name="Rakitin A.L."/>
            <person name="Ivanova A.A."/>
            <person name="Beletsky A.V."/>
            <person name="Mardanov A.V."/>
            <person name="Sinninghe Damste J.S."/>
            <person name="Dedysh S.N."/>
        </authorList>
    </citation>
    <scope>NUCLEOTIDE SEQUENCE [LARGE SCALE GENOMIC DNA]</scope>
    <source>
        <strain evidence="4 5">SBC82</strain>
    </source>
</reference>
<evidence type="ECO:0000256" key="1">
    <source>
        <dbReference type="ARBA" id="ARBA00006484"/>
    </source>
</evidence>
<dbReference type="InterPro" id="IPR036291">
    <property type="entry name" value="NAD(P)-bd_dom_sf"/>
</dbReference>
<dbReference type="Pfam" id="PF00106">
    <property type="entry name" value="adh_short"/>
    <property type="match status" value="1"/>
</dbReference>
<dbReference type="Gene3D" id="3.40.50.720">
    <property type="entry name" value="NAD(P)-binding Rossmann-like Domain"/>
    <property type="match status" value="1"/>
</dbReference>
<evidence type="ECO:0000313" key="4">
    <source>
        <dbReference type="EMBL" id="AXC14106.1"/>
    </source>
</evidence>
<dbReference type="InterPro" id="IPR051911">
    <property type="entry name" value="SDR_oxidoreductase"/>
</dbReference>
<dbReference type="Proteomes" id="UP000253606">
    <property type="component" value="Chromosome"/>
</dbReference>
<dbReference type="GO" id="GO:0016491">
    <property type="term" value="F:oxidoreductase activity"/>
    <property type="evidence" value="ECO:0007669"/>
    <property type="project" value="UniProtKB-KW"/>
</dbReference>
<dbReference type="AlphaFoldDB" id="A0A2Z5G6C6"/>
<dbReference type="RefSeq" id="WP_114208950.1">
    <property type="nucleotide sequence ID" value="NZ_CP030840.1"/>
</dbReference>
<dbReference type="PANTHER" id="PTHR43976:SF16">
    <property type="entry name" value="SHORT-CHAIN DEHYDROGENASE_REDUCTASE FAMILY PROTEIN"/>
    <property type="match status" value="1"/>
</dbReference>
<keyword evidence="2" id="KW-0560">Oxidoreductase</keyword>
<dbReference type="CDD" id="cd05374">
    <property type="entry name" value="17beta-HSD-like_SDR_c"/>
    <property type="match status" value="1"/>
</dbReference>
<dbReference type="PANTHER" id="PTHR43976">
    <property type="entry name" value="SHORT CHAIN DEHYDROGENASE"/>
    <property type="match status" value="1"/>
</dbReference>
<accession>A0A2Z5G6C6</accession>
<organism evidence="4 5">
    <name type="scientific">Acidisarcina polymorpha</name>
    <dbReference type="NCBI Taxonomy" id="2211140"/>
    <lineage>
        <taxon>Bacteria</taxon>
        <taxon>Pseudomonadati</taxon>
        <taxon>Acidobacteriota</taxon>
        <taxon>Terriglobia</taxon>
        <taxon>Terriglobales</taxon>
        <taxon>Acidobacteriaceae</taxon>
        <taxon>Acidisarcina</taxon>
    </lineage>
</organism>
<evidence type="ECO:0000256" key="2">
    <source>
        <dbReference type="ARBA" id="ARBA00023002"/>
    </source>
</evidence>
<comment type="similarity">
    <text evidence="1 3">Belongs to the short-chain dehydrogenases/reductases (SDR) family.</text>
</comment>
<dbReference type="PRINTS" id="PR00081">
    <property type="entry name" value="GDHRDH"/>
</dbReference>
<dbReference type="SUPFAM" id="SSF51735">
    <property type="entry name" value="NAD(P)-binding Rossmann-fold domains"/>
    <property type="match status" value="1"/>
</dbReference>
<keyword evidence="5" id="KW-1185">Reference proteome</keyword>